<feature type="repeat" description="PPR" evidence="1">
    <location>
        <begin position="585"/>
        <end position="619"/>
    </location>
</feature>
<dbReference type="Pfam" id="PF01535">
    <property type="entry name" value="PPR"/>
    <property type="match status" value="2"/>
</dbReference>
<dbReference type="Proteomes" id="UP000694680">
    <property type="component" value="Chromosome 15"/>
</dbReference>
<dbReference type="InterPro" id="IPR002885">
    <property type="entry name" value="PPR_rpt"/>
</dbReference>
<evidence type="ECO:0000256" key="1">
    <source>
        <dbReference type="PROSITE-ProRule" id="PRU00708"/>
    </source>
</evidence>
<dbReference type="GO" id="GO:0005634">
    <property type="term" value="C:nucleus"/>
    <property type="evidence" value="ECO:0007669"/>
    <property type="project" value="TreeGrafter"/>
</dbReference>
<dbReference type="GO" id="GO:0005739">
    <property type="term" value="C:mitochondrion"/>
    <property type="evidence" value="ECO:0007669"/>
    <property type="project" value="TreeGrafter"/>
</dbReference>
<dbReference type="GO" id="GO:0070129">
    <property type="term" value="P:regulation of mitochondrial translation"/>
    <property type="evidence" value="ECO:0007669"/>
    <property type="project" value="TreeGrafter"/>
</dbReference>
<dbReference type="PANTHER" id="PTHR46669:SF1">
    <property type="entry name" value="LEUCINE-RICH PPR MOTIF-CONTAINING PROTEIN, MITOCHONDRIAL"/>
    <property type="match status" value="1"/>
</dbReference>
<dbReference type="Pfam" id="PF13812">
    <property type="entry name" value="PPR_3"/>
    <property type="match status" value="1"/>
</dbReference>
<feature type="repeat" description="PPR" evidence="1">
    <location>
        <begin position="167"/>
        <end position="201"/>
    </location>
</feature>
<organism evidence="2 3">
    <name type="scientific">Gouania willdenowi</name>
    <name type="common">Blunt-snouted clingfish</name>
    <name type="synonym">Lepadogaster willdenowi</name>
    <dbReference type="NCBI Taxonomy" id="441366"/>
    <lineage>
        <taxon>Eukaryota</taxon>
        <taxon>Metazoa</taxon>
        <taxon>Chordata</taxon>
        <taxon>Craniata</taxon>
        <taxon>Vertebrata</taxon>
        <taxon>Euteleostomi</taxon>
        <taxon>Actinopterygii</taxon>
        <taxon>Neopterygii</taxon>
        <taxon>Teleostei</taxon>
        <taxon>Neoteleostei</taxon>
        <taxon>Acanthomorphata</taxon>
        <taxon>Ovalentaria</taxon>
        <taxon>Blenniimorphae</taxon>
        <taxon>Blenniiformes</taxon>
        <taxon>Gobiesocoidei</taxon>
        <taxon>Gobiesocidae</taxon>
        <taxon>Gobiesocinae</taxon>
        <taxon>Gouania</taxon>
    </lineage>
</organism>
<gene>
    <name evidence="2" type="primary">lrpprc</name>
</gene>
<evidence type="ECO:0008006" key="4">
    <source>
        <dbReference type="Google" id="ProtNLM"/>
    </source>
</evidence>
<reference evidence="2" key="1">
    <citation type="submission" date="2020-06" db="EMBL/GenBank/DDBJ databases">
        <authorList>
            <consortium name="Wellcome Sanger Institute Data Sharing"/>
        </authorList>
    </citation>
    <scope>NUCLEOTIDE SEQUENCE [LARGE SCALE GENOMIC DNA]</scope>
</reference>
<evidence type="ECO:0000313" key="2">
    <source>
        <dbReference type="Ensembl" id="ENSGWIP00000041736.1"/>
    </source>
</evidence>
<sequence length="1241" mass="140036">MHHAFHGMPFKIKVYLKDNRVWPYAVGGVRSYAVATEQRDEASVAVRSRQAEQFDWALTKLDSSVRRTGRITKTLLLRIFHDICRKGYPSGNQALLLLRSCGSLLPEMKQDERTELAHRVWDELQKLEAQYDVSHYNALLKVYLQNEFKFSPTDFLAKMEAANVQPNRVTYQRLIAAYCQNGDIEGASTILGFMKSKDLPITEAVFSSLVTGHARAGDIESAKNIFSVMRGAGIEPGPEAYLSLLNAYAEIGDLENIQKSADCGLMDRDIMQVISTMARFGHSQLVPEMAKRLRHGRGFIPDAMNLCLSLITQGQEDTAFYILKAFPSLQSENTVEDFNIGNFFLRHCINADTPLEKIVGYCKELQESNMHSAPLSFTLSCALEAKKLVTDLKLLMKLFKEQGFPIRPHYFWPLFTPHTKEKNVAGVMEVVKGMAELSITPDTDTFSDYIFPAFPSTEAAQQDVGISLDLDKSSFMEIRSLAVNDLAGLYNLHPATYFLYNLIASMSEEQMQAQEDKLRSFFNQLQAEVHNKYTLHPRHSRASYLFSPYHTSSFRFSFVVLRVSVCDQKLQRALELKQQYEEEMTPGAYAALINLCCRHNNVEEAIDLKRELSRKDPSVTLDASKSFALVKTLATNGQAVDILKEMKEKDVVLSNSNITALFHMFNAVVSKGGVDTVRRLQDTVFTLGLAKPTSNLCSPLITAYLENNDFSGALDASFECQKRYKQLPRIHDIIVALVENGDTDLLQKVMDFVSQERGEMTMLYDLFFAFVQTGRYREARKIIETPGLRARPGRMQWFAEKCISAQQMEALEQMADMTAKLFECDRDDMYYYVLRLCKETNNWKKAEAMWTKMQEENVIPRERTLRLLADVFKSNGQEVPFAVFKMIELFLYFCGGFLSCPRLCFLMSVLFFSSCLYSTEAYSVVQDAEKNGVILGPSPYDVVIRALLAEGSIEEAMAVKDIAQSHIPNFKLSEIASSLLIIAQSKKGQVKDALEQLKLMFQSDQIPMQLAITRVVQAMGSHGDIAGIQEVESLMKNLSTSLNLSRMLFVNNLTLAHIQNGDLEAAVEILEGIYTSPDGSNSSMSFIFRKVLEADNDQALDKLSAMAERLANHFACYRPATDLFLQLLENDKYEDAKFMLAVSIAVCVCVNVGKIKSLMNLIPDFAEKEVLYAYLLKSHVVDEDLTSAKALHEQMQKEGMTVDELSLKRLAGLYRKVGETLPFPEPPVILSHTHAHTHTQM</sequence>
<protein>
    <recommendedName>
        <fullName evidence="4">Pentacotripeptide-repeat region of PRORP domain-containing protein</fullName>
    </recommendedName>
</protein>
<reference evidence="2" key="3">
    <citation type="submission" date="2025-09" db="UniProtKB">
        <authorList>
            <consortium name="Ensembl"/>
        </authorList>
    </citation>
    <scope>IDENTIFICATION</scope>
</reference>
<feature type="repeat" description="PPR" evidence="1">
    <location>
        <begin position="202"/>
        <end position="236"/>
    </location>
</feature>
<dbReference type="AlphaFoldDB" id="A0A8C5NAV8"/>
<dbReference type="NCBIfam" id="TIGR00756">
    <property type="entry name" value="PPR"/>
    <property type="match status" value="3"/>
</dbReference>
<keyword evidence="3" id="KW-1185">Reference proteome</keyword>
<dbReference type="PROSITE" id="PS51375">
    <property type="entry name" value="PPR"/>
    <property type="match status" value="3"/>
</dbReference>
<accession>A0A8C5NAV8</accession>
<dbReference type="Ensembl" id="ENSGWIT00000045318.1">
    <property type="protein sequence ID" value="ENSGWIP00000041736.1"/>
    <property type="gene ID" value="ENSGWIG00000020514.1"/>
</dbReference>
<reference evidence="2" key="2">
    <citation type="submission" date="2025-08" db="UniProtKB">
        <authorList>
            <consortium name="Ensembl"/>
        </authorList>
    </citation>
    <scope>IDENTIFICATION</scope>
</reference>
<evidence type="ECO:0000313" key="3">
    <source>
        <dbReference type="Proteomes" id="UP000694680"/>
    </source>
</evidence>
<dbReference type="InterPro" id="IPR011990">
    <property type="entry name" value="TPR-like_helical_dom_sf"/>
</dbReference>
<dbReference type="InterPro" id="IPR033490">
    <property type="entry name" value="LRP130"/>
</dbReference>
<dbReference type="PANTHER" id="PTHR46669">
    <property type="entry name" value="LEUCINE-RICH PPR MOTIF-CONTAINING PROTEIN, MITOCHONDRIAL"/>
    <property type="match status" value="1"/>
</dbReference>
<dbReference type="GO" id="GO:0003730">
    <property type="term" value="F:mRNA 3'-UTR binding"/>
    <property type="evidence" value="ECO:0007669"/>
    <property type="project" value="TreeGrafter"/>
</dbReference>
<proteinExistence type="predicted"/>
<dbReference type="Gene3D" id="1.25.40.10">
    <property type="entry name" value="Tetratricopeptide repeat domain"/>
    <property type="match status" value="3"/>
</dbReference>
<name>A0A8C5NAV8_GOUWI</name>